<name>A0ABD1QHH8_9LAMI</name>
<protein>
    <submittedName>
        <fullName evidence="2">Uncharacterized protein</fullName>
    </submittedName>
</protein>
<feature type="region of interest" description="Disordered" evidence="1">
    <location>
        <begin position="117"/>
        <end position="142"/>
    </location>
</feature>
<dbReference type="EMBL" id="JBFOLK010000011">
    <property type="protein sequence ID" value="KAL2475690.1"/>
    <property type="molecule type" value="Genomic_DNA"/>
</dbReference>
<keyword evidence="3" id="KW-1185">Reference proteome</keyword>
<comment type="caution">
    <text evidence="2">The sequence shown here is derived from an EMBL/GenBank/DDBJ whole genome shotgun (WGS) entry which is preliminary data.</text>
</comment>
<evidence type="ECO:0000313" key="3">
    <source>
        <dbReference type="Proteomes" id="UP001604336"/>
    </source>
</evidence>
<sequence>MAKLRHTARKSTGLPRHLRPKALALRAYENFDSYMPMPQHTAKFLQLWRNVTRLGNRISNIETIDHILRTFTPSGVEMGNFIKNEMLKEDPNDNDIETYCYFLNHCYEDYMNGKFPSNEEDSNAGSEYSVNQPTYNHEEDSD</sequence>
<dbReference type="Proteomes" id="UP001604336">
    <property type="component" value="Unassembled WGS sequence"/>
</dbReference>
<dbReference type="AlphaFoldDB" id="A0ABD1QHH8"/>
<evidence type="ECO:0000313" key="2">
    <source>
        <dbReference type="EMBL" id="KAL2475690.1"/>
    </source>
</evidence>
<evidence type="ECO:0000256" key="1">
    <source>
        <dbReference type="SAM" id="MobiDB-lite"/>
    </source>
</evidence>
<reference evidence="3" key="1">
    <citation type="submission" date="2024-07" db="EMBL/GenBank/DDBJ databases">
        <title>Two chromosome-level genome assemblies of Korean endemic species Abeliophyllum distichum and Forsythia ovata (Oleaceae).</title>
        <authorList>
            <person name="Jang H."/>
        </authorList>
    </citation>
    <scope>NUCLEOTIDE SEQUENCE [LARGE SCALE GENOMIC DNA]</scope>
</reference>
<feature type="compositionally biased region" description="Polar residues" evidence="1">
    <location>
        <begin position="123"/>
        <end position="135"/>
    </location>
</feature>
<proteinExistence type="predicted"/>
<accession>A0ABD1QHH8</accession>
<organism evidence="2 3">
    <name type="scientific">Abeliophyllum distichum</name>
    <dbReference type="NCBI Taxonomy" id="126358"/>
    <lineage>
        <taxon>Eukaryota</taxon>
        <taxon>Viridiplantae</taxon>
        <taxon>Streptophyta</taxon>
        <taxon>Embryophyta</taxon>
        <taxon>Tracheophyta</taxon>
        <taxon>Spermatophyta</taxon>
        <taxon>Magnoliopsida</taxon>
        <taxon>eudicotyledons</taxon>
        <taxon>Gunneridae</taxon>
        <taxon>Pentapetalae</taxon>
        <taxon>asterids</taxon>
        <taxon>lamiids</taxon>
        <taxon>Lamiales</taxon>
        <taxon>Oleaceae</taxon>
        <taxon>Forsythieae</taxon>
        <taxon>Abeliophyllum</taxon>
    </lineage>
</organism>
<gene>
    <name evidence="2" type="ORF">Adt_36426</name>
</gene>